<accession>A0A2M7BWN0</accession>
<dbReference type="Proteomes" id="UP000230673">
    <property type="component" value="Unassembled WGS sequence"/>
</dbReference>
<organism evidence="1 2">
    <name type="scientific">Candidatus Roizmanbacteria bacterium CG03_land_8_20_14_0_80_35_26</name>
    <dbReference type="NCBI Taxonomy" id="1974845"/>
    <lineage>
        <taxon>Bacteria</taxon>
        <taxon>Candidatus Roizmaniibacteriota</taxon>
    </lineage>
</organism>
<comment type="caution">
    <text evidence="1">The sequence shown here is derived from an EMBL/GenBank/DDBJ whole genome shotgun (WGS) entry which is preliminary data.</text>
</comment>
<sequence>MRREIIAEGNEGWFGGWFRCSSCDFDILLHGKVFNRARQLESQKMPIICGTCDLTNGLIPEIRKPKYPAITGPLYGGN</sequence>
<evidence type="ECO:0000313" key="1">
    <source>
        <dbReference type="EMBL" id="PIV10929.1"/>
    </source>
</evidence>
<dbReference type="EMBL" id="PEUY01000039">
    <property type="protein sequence ID" value="PIV10929.1"/>
    <property type="molecule type" value="Genomic_DNA"/>
</dbReference>
<proteinExistence type="predicted"/>
<protein>
    <submittedName>
        <fullName evidence="1">Uncharacterized protein</fullName>
    </submittedName>
</protein>
<reference evidence="2" key="1">
    <citation type="submission" date="2017-09" db="EMBL/GenBank/DDBJ databases">
        <title>Depth-based differentiation of microbial function through sediment-hosted aquifers and enrichment of novel symbionts in the deep terrestrial subsurface.</title>
        <authorList>
            <person name="Probst A.J."/>
            <person name="Ladd B."/>
            <person name="Jarett J.K."/>
            <person name="Geller-Mcgrath D.E."/>
            <person name="Sieber C.M.K."/>
            <person name="Emerson J.B."/>
            <person name="Anantharaman K."/>
            <person name="Thomas B.C."/>
            <person name="Malmstrom R."/>
            <person name="Stieglmeier M."/>
            <person name="Klingl A."/>
            <person name="Woyke T."/>
            <person name="Ryan C.M."/>
            <person name="Banfield J.F."/>
        </authorList>
    </citation>
    <scope>NUCLEOTIDE SEQUENCE [LARGE SCALE GENOMIC DNA]</scope>
</reference>
<gene>
    <name evidence="1" type="ORF">COS50_02810</name>
</gene>
<dbReference type="AlphaFoldDB" id="A0A2M7BWN0"/>
<evidence type="ECO:0000313" key="2">
    <source>
        <dbReference type="Proteomes" id="UP000230673"/>
    </source>
</evidence>
<name>A0A2M7BWN0_9BACT</name>